<organism evidence="5 6">
    <name type="scientific">Candidatus Anaerobutyricum stercoris</name>
    <dbReference type="NCBI Taxonomy" id="2838457"/>
    <lineage>
        <taxon>Bacteria</taxon>
        <taxon>Bacillati</taxon>
        <taxon>Bacillota</taxon>
        <taxon>Clostridia</taxon>
        <taxon>Lachnospirales</taxon>
        <taxon>Lachnospiraceae</taxon>
        <taxon>Anaerobutyricum</taxon>
    </lineage>
</organism>
<reference evidence="5" key="1">
    <citation type="journal article" date="2021" name="PeerJ">
        <title>Extensive microbial diversity within the chicken gut microbiome revealed by metagenomics and culture.</title>
        <authorList>
            <person name="Gilroy R."/>
            <person name="Ravi A."/>
            <person name="Getino M."/>
            <person name="Pursley I."/>
            <person name="Horton D.L."/>
            <person name="Alikhan N.F."/>
            <person name="Baker D."/>
            <person name="Gharbi K."/>
            <person name="Hall N."/>
            <person name="Watson M."/>
            <person name="Adriaenssens E.M."/>
            <person name="Foster-Nyarko E."/>
            <person name="Jarju S."/>
            <person name="Secka A."/>
            <person name="Antonio M."/>
            <person name="Oren A."/>
            <person name="Chaudhuri R.R."/>
            <person name="La Ragione R."/>
            <person name="Hildebrand F."/>
            <person name="Pallen M.J."/>
        </authorList>
    </citation>
    <scope>NUCLEOTIDE SEQUENCE</scope>
    <source>
        <strain evidence="5">CHK179-28034</strain>
    </source>
</reference>
<evidence type="ECO:0000313" key="6">
    <source>
        <dbReference type="Proteomes" id="UP000824049"/>
    </source>
</evidence>
<gene>
    <name evidence="5" type="ORF">H9968_04915</name>
</gene>
<dbReference type="Pfam" id="PF13306">
    <property type="entry name" value="LRR_5"/>
    <property type="match status" value="1"/>
</dbReference>
<dbReference type="Proteomes" id="UP000824049">
    <property type="component" value="Unassembled WGS sequence"/>
</dbReference>
<feature type="chain" id="PRO_5039503978" evidence="3">
    <location>
        <begin position="23"/>
        <end position="2022"/>
    </location>
</feature>
<feature type="domain" description="BIG2" evidence="4">
    <location>
        <begin position="1602"/>
        <end position="1679"/>
    </location>
</feature>
<name>A0A9D2EKN1_9FIRM</name>
<dbReference type="InterPro" id="IPR042229">
    <property type="entry name" value="Listeria/Bacterioides_rpt_sf"/>
</dbReference>
<evidence type="ECO:0000313" key="5">
    <source>
        <dbReference type="EMBL" id="HIZ39258.1"/>
    </source>
</evidence>
<feature type="compositionally biased region" description="Acidic residues" evidence="2">
    <location>
        <begin position="611"/>
        <end position="621"/>
    </location>
</feature>
<protein>
    <submittedName>
        <fullName evidence="5">Leucine-rich repeat protein</fullName>
    </submittedName>
</protein>
<dbReference type="Pfam" id="PF02368">
    <property type="entry name" value="Big_2"/>
    <property type="match status" value="1"/>
</dbReference>
<dbReference type="InterPro" id="IPR032675">
    <property type="entry name" value="LRR_dom_sf"/>
</dbReference>
<evidence type="ECO:0000256" key="3">
    <source>
        <dbReference type="SAM" id="SignalP"/>
    </source>
</evidence>
<comment type="caution">
    <text evidence="5">The sequence shown here is derived from an EMBL/GenBank/DDBJ whole genome shotgun (WGS) entry which is preliminary data.</text>
</comment>
<feature type="compositionally biased region" description="Low complexity" evidence="2">
    <location>
        <begin position="1833"/>
        <end position="1854"/>
    </location>
</feature>
<sequence>MKKLLVWILLCAMLVTDIPARAAVENNNDVYYISTAEELVKILEATRGKGYFELTEDIDLSGYDWEPIGLVGTFNGNGYALRNVTITGAAKGNLDSYVGLFYNWGLTPGAEGYVTNLTLTNIKIDVNVLEGEQYETAYVGPFAGNVGSINNCTVSGSVTVTGGENMPVDGRIEMTGLKNASNCRVDLDMRYEGGETGLSTVYVTAMSACTNCQYEGDVKAIDDTDSVSIYAKAAEASRGCSFIGNVETDGYAYGMEGVDCYMKGDISSISSGGAYAWGTGGIGNLLEGDVTARGVNSAKAYGVYEAATETGGANYPVHEAKDCQVRGNITASETGDSFVDEYDIITVAYGVYSTSADNNVTGCYVWGDVSASSENHHAQAAGLYLCSESYFQGNVTAKGNREGDPHSTRTLASGNYGGKDNYAAGDIAAWNPSGAAEANGSTGGENCFVEGDVSASGMNVYAYGLEVIFRDSFYYGDVRAEGEEESVASLIQSAQDSYAAGDVYAKSNEVARADGICPVNTSGNNAVGNITAEGGKPSTSYGSNGDGGSFSGTVTSIYDGRTISAGEPGAAQYFIEDRYDKIYISDTIPENMYYDKVVGRAVYGQGGSVTEPEEWGPEGGEDDRKDTYSLRIMDARTDKPVTDATVDVDGTEYQTDKNGMITVTGSRYIKGLEVVQGGSIVHTQSRIYAKEGRTKNIYVNGLKLDLQDLDLGGTGETKVTGPEINIKGETFPLFELPFSFEMDLVESMRIAYDDENRVYQVILDSEPDDEEEDGIADAADSFWLGDYQRIKRQCENAYRDFREKSFSGLNRSFGIDSSVDANGYLEFAVTKDGLELQDGKLVFVVAGSFAASRPIPPAPYIFLTFGIETGFQAESTLTLEEAVYIDPQISAEADISFDLTPSVGVGAGLDKILSAEVGIEGPLNANLNLPFRSMKENAKLTLASRIYLQLTALSFRMRFSKTFADVQLYPTEEEDDSGLQTFASIPDDGAMELIDRSYLHKASARSSGRNTAGGDTVKDLVYPYGNAQTITLSGSTKLMVWLDDDQSRNLTNKTTLYYSILRDGEWSEPQQIENDGTPDFDFSLCRAGSGAALVWQDANEQVAENVTEEELAKKIELSYIEYDGGEFQEVISLTEGESYEYSPKLYSTYSDRYVIWTQNDSDSILPGTDDTAESIYFAHIDYDGRSYQKQETKVVAEGISSLYETAVGESGLVAWLTGSDMNPDNEGARKLSVKEMSGQERTEEYEQNTCLSSLQLNGSQVFFSEEGSIKYLSMEEDPTLIVEDQGMGDAPVRLLFRENTDNYLPLAVVYEVQDGFTSNLYASYPGSGGTYTNPVPVTDWDEKIRAWSILEGMDDTMEIGALLADIQVGETENDMSETARLVWTTANPQEDIILTEVFTEDDHISRGSTATFLLNVENHTKENLKNLTIKIAGADGSSFYEGETAAFVKAGGINTIAMNVPVPADFQQQELTFTVTGGAEEADMENNSRTFLAGAANLSLELTDRHLHDDGYLEAVITNNGSADASGVDLKITEEDGAIIYEGTAGNVLAGGEKRVTIPIADGKRTFNDDTDSYGIVAEVSHDGEESTKIDNEIMFRIRPPRVSQIAISERTLTMTPGEAYQPSVQVYPSNALNKEYVVRSGDENVVSVDADGTITAKAEGTADIIYMAVNSSAAARVSVTVSSVSDTGTIHKILLDAGDGTVSPQRLEVQDGQTAVLPCPMREGCYFVGWYNTPEGGNEITSETAITQDMTLYARWTDTRSPNPELPEIDNPDPDDPNPDDPDNPNPDSPNPDDPGGTDPDNPNPNPGETDPDDPNPDTPSPDPTPGGDLGSGTTSQPGTPTQPGGSGTTPQPGGSGAGTGQTGNKTPQAAAQYRVGDIVMASGLRYRVTDARSAQGQVQMIGAAGAAKKTVNIPAEILSPSTGQRFKVTAIGNNAFKNQKKLRKLTIGKNVRVIGKKAFFNCKKLKNITMKTKTLTKKTVGAKAFRGIYARVVIKTPKQKRTLYRKILRARGVGVQVRIR</sequence>
<feature type="compositionally biased region" description="Acidic residues" evidence="2">
    <location>
        <begin position="1768"/>
        <end position="1784"/>
    </location>
</feature>
<evidence type="ECO:0000256" key="1">
    <source>
        <dbReference type="ARBA" id="ARBA00004196"/>
    </source>
</evidence>
<dbReference type="Gene3D" id="2.60.40.4270">
    <property type="entry name" value="Listeria-Bacteroides repeat domain"/>
    <property type="match status" value="1"/>
</dbReference>
<evidence type="ECO:0000256" key="2">
    <source>
        <dbReference type="SAM" id="MobiDB-lite"/>
    </source>
</evidence>
<dbReference type="Pfam" id="PF09479">
    <property type="entry name" value="Flg_new"/>
    <property type="match status" value="1"/>
</dbReference>
<dbReference type="InterPro" id="IPR013378">
    <property type="entry name" value="InlB-like_B-rpt"/>
</dbReference>
<dbReference type="SMART" id="SM00635">
    <property type="entry name" value="BID_2"/>
    <property type="match status" value="1"/>
</dbReference>
<keyword evidence="3" id="KW-0732">Signal</keyword>
<feature type="region of interest" description="Disordered" evidence="2">
    <location>
        <begin position="606"/>
        <end position="625"/>
    </location>
</feature>
<dbReference type="SUPFAM" id="SSF49373">
    <property type="entry name" value="Invasin/intimin cell-adhesion fragments"/>
    <property type="match status" value="1"/>
</dbReference>
<dbReference type="Gene3D" id="3.80.10.10">
    <property type="entry name" value="Ribonuclease Inhibitor"/>
    <property type="match status" value="1"/>
</dbReference>
<reference evidence="5" key="2">
    <citation type="submission" date="2021-04" db="EMBL/GenBank/DDBJ databases">
        <authorList>
            <person name="Gilroy R."/>
        </authorList>
    </citation>
    <scope>NUCLEOTIDE SEQUENCE</scope>
    <source>
        <strain evidence="5">CHK179-28034</strain>
    </source>
</reference>
<feature type="region of interest" description="Disordered" evidence="2">
    <location>
        <begin position="1759"/>
        <end position="1871"/>
    </location>
</feature>
<evidence type="ECO:0000259" key="4">
    <source>
        <dbReference type="SMART" id="SM00635"/>
    </source>
</evidence>
<dbReference type="Gene3D" id="2.160.20.110">
    <property type="match status" value="1"/>
</dbReference>
<dbReference type="Gene3D" id="2.60.40.1080">
    <property type="match status" value="1"/>
</dbReference>
<dbReference type="InterPro" id="IPR008964">
    <property type="entry name" value="Invasin/intimin_cell_adhesion"/>
</dbReference>
<dbReference type="EMBL" id="DXBR01000047">
    <property type="protein sequence ID" value="HIZ39258.1"/>
    <property type="molecule type" value="Genomic_DNA"/>
</dbReference>
<proteinExistence type="predicted"/>
<dbReference type="InterPro" id="IPR003343">
    <property type="entry name" value="Big_2"/>
</dbReference>
<dbReference type="GO" id="GO:0030313">
    <property type="term" value="C:cell envelope"/>
    <property type="evidence" value="ECO:0007669"/>
    <property type="project" value="UniProtKB-SubCell"/>
</dbReference>
<feature type="signal peptide" evidence="3">
    <location>
        <begin position="1"/>
        <end position="22"/>
    </location>
</feature>
<dbReference type="InterPro" id="IPR026906">
    <property type="entry name" value="LRR_5"/>
</dbReference>
<accession>A0A9D2EKN1</accession>
<feature type="compositionally biased region" description="Pro residues" evidence="2">
    <location>
        <begin position="1785"/>
        <end position="1794"/>
    </location>
</feature>
<comment type="subcellular location">
    <subcellularLocation>
        <location evidence="1">Cell envelope</location>
    </subcellularLocation>
</comment>